<evidence type="ECO:0000313" key="3">
    <source>
        <dbReference type="Proteomes" id="UP000249610"/>
    </source>
</evidence>
<dbReference type="RefSeq" id="WP_146613707.1">
    <property type="nucleotide sequence ID" value="NZ_QLLK01000005.1"/>
</dbReference>
<organism evidence="2 3">
    <name type="scientific">Algoriphagus yeomjeoni</name>
    <dbReference type="NCBI Taxonomy" id="291403"/>
    <lineage>
        <taxon>Bacteria</taxon>
        <taxon>Pseudomonadati</taxon>
        <taxon>Bacteroidota</taxon>
        <taxon>Cytophagia</taxon>
        <taxon>Cytophagales</taxon>
        <taxon>Cyclobacteriaceae</taxon>
        <taxon>Algoriphagus</taxon>
    </lineage>
</organism>
<dbReference type="InterPro" id="IPR038081">
    <property type="entry name" value="CalX-like_sf"/>
</dbReference>
<dbReference type="AlphaFoldDB" id="A0A327PKL6"/>
<comment type="caution">
    <text evidence="2">The sequence shown here is derived from an EMBL/GenBank/DDBJ whole genome shotgun (WGS) entry which is preliminary data.</text>
</comment>
<feature type="signal peptide" evidence="1">
    <location>
        <begin position="1"/>
        <end position="23"/>
    </location>
</feature>
<dbReference type="OrthoDB" id="820155at2"/>
<accession>A0A327PKL6</accession>
<dbReference type="Proteomes" id="UP000249610">
    <property type="component" value="Unassembled WGS sequence"/>
</dbReference>
<dbReference type="PROSITE" id="PS51257">
    <property type="entry name" value="PROKAR_LIPOPROTEIN"/>
    <property type="match status" value="1"/>
</dbReference>
<keyword evidence="1" id="KW-0732">Signal</keyword>
<proteinExistence type="predicted"/>
<gene>
    <name evidence="2" type="ORF">LV83_02258</name>
</gene>
<dbReference type="EMBL" id="QLLK01000005">
    <property type="protein sequence ID" value="RAI90246.1"/>
    <property type="molecule type" value="Genomic_DNA"/>
</dbReference>
<evidence type="ECO:0000256" key="1">
    <source>
        <dbReference type="SAM" id="SignalP"/>
    </source>
</evidence>
<keyword evidence="3" id="KW-1185">Reference proteome</keyword>
<reference evidence="2 3" key="1">
    <citation type="submission" date="2018-06" db="EMBL/GenBank/DDBJ databases">
        <title>Genomic Encyclopedia of Archaeal and Bacterial Type Strains, Phase II (KMG-II): from individual species to whole genera.</title>
        <authorList>
            <person name="Goeker M."/>
        </authorList>
    </citation>
    <scope>NUCLEOTIDE SEQUENCE [LARGE SCALE GENOMIC DNA]</scope>
    <source>
        <strain evidence="2 3">DSM 23446</strain>
    </source>
</reference>
<name>A0A327PKL6_9BACT</name>
<evidence type="ECO:0008006" key="4">
    <source>
        <dbReference type="Google" id="ProtNLM"/>
    </source>
</evidence>
<dbReference type="Gene3D" id="2.60.40.2030">
    <property type="match status" value="1"/>
</dbReference>
<protein>
    <recommendedName>
        <fullName evidence="4">Calx-beta domain-containing protein</fullName>
    </recommendedName>
</protein>
<sequence>MKSNKIYIFLAMLVATLTTTACFDDQGVDTFYNGNQVEFNAANLPNGLTQSFVRLNPTQTDMLNVQINRVSTSGTGAITVNIEADPTSTAVEGVHYRLDSKSITIGSGEFVSTLPITVLTGNIDPSETPDLLLNITSATGAEVSSNYGSLKVAIRVICPSDLAGTYSVFWEELQLGDGSGGADQTATDFVIASDNTMSFAVAGTGLYNMDDMSFGMYPGLYGDSKPTGSIRDNCDVLTGAASNADRFGDPFTISGVVNDDGTITIIWSNTWGDGGTVVLTKV</sequence>
<feature type="chain" id="PRO_5016466744" description="Calx-beta domain-containing protein" evidence="1">
    <location>
        <begin position="24"/>
        <end position="282"/>
    </location>
</feature>
<evidence type="ECO:0000313" key="2">
    <source>
        <dbReference type="EMBL" id="RAI90246.1"/>
    </source>
</evidence>